<dbReference type="AlphaFoldDB" id="A0A699I099"/>
<protein>
    <recommendedName>
        <fullName evidence="2">Reverse transcriptase domain-containing protein</fullName>
    </recommendedName>
</protein>
<dbReference type="InterPro" id="IPR021109">
    <property type="entry name" value="Peptidase_aspartic_dom_sf"/>
</dbReference>
<organism evidence="1">
    <name type="scientific">Tanacetum cinerariifolium</name>
    <name type="common">Dalmatian daisy</name>
    <name type="synonym">Chrysanthemum cinerariifolium</name>
    <dbReference type="NCBI Taxonomy" id="118510"/>
    <lineage>
        <taxon>Eukaryota</taxon>
        <taxon>Viridiplantae</taxon>
        <taxon>Streptophyta</taxon>
        <taxon>Embryophyta</taxon>
        <taxon>Tracheophyta</taxon>
        <taxon>Spermatophyta</taxon>
        <taxon>Magnoliopsida</taxon>
        <taxon>eudicotyledons</taxon>
        <taxon>Gunneridae</taxon>
        <taxon>Pentapetalae</taxon>
        <taxon>asterids</taxon>
        <taxon>campanulids</taxon>
        <taxon>Asterales</taxon>
        <taxon>Asteraceae</taxon>
        <taxon>Asteroideae</taxon>
        <taxon>Anthemideae</taxon>
        <taxon>Anthemidinae</taxon>
        <taxon>Tanacetum</taxon>
    </lineage>
</organism>
<dbReference type="EMBL" id="BKCJ010230099">
    <property type="protein sequence ID" value="GEY99517.1"/>
    <property type="molecule type" value="Genomic_DNA"/>
</dbReference>
<reference evidence="1" key="1">
    <citation type="journal article" date="2019" name="Sci. Rep.">
        <title>Draft genome of Tanacetum cinerariifolium, the natural source of mosquito coil.</title>
        <authorList>
            <person name="Yamashiro T."/>
            <person name="Shiraishi A."/>
            <person name="Satake H."/>
            <person name="Nakayama K."/>
        </authorList>
    </citation>
    <scope>NUCLEOTIDE SEQUENCE</scope>
</reference>
<gene>
    <name evidence="1" type="ORF">Tci_471491</name>
</gene>
<dbReference type="PANTHER" id="PTHR33067:SF9">
    <property type="entry name" value="RNA-DIRECTED DNA POLYMERASE"/>
    <property type="match status" value="1"/>
</dbReference>
<evidence type="ECO:0008006" key="2">
    <source>
        <dbReference type="Google" id="ProtNLM"/>
    </source>
</evidence>
<proteinExistence type="predicted"/>
<dbReference type="PANTHER" id="PTHR33067">
    <property type="entry name" value="RNA-DIRECTED DNA POLYMERASE-RELATED"/>
    <property type="match status" value="1"/>
</dbReference>
<feature type="non-terminal residue" evidence="1">
    <location>
        <position position="1"/>
    </location>
</feature>
<accession>A0A699I099</accession>
<comment type="caution">
    <text evidence="1">The sequence shown here is derived from an EMBL/GenBank/DDBJ whole genome shotgun (WGS) entry which is preliminary data.</text>
</comment>
<sequence>RQILDSKGAVPSMKAADDKKAIQDMVDHSQKWHNRTSTRIRSTNTSDGLAAIQAQLNNLGREIKKFRTLGELAPTKLINEWADRKIKRPTGIAKNVLVGIDKLVFPIDFIVLDMHEDIKVPLILERSFLSTAHAKIDVFKRKFNLRVEDDKNVFKSDNPTSNIIRRVYALGLRKQIELDLEAKLMGEALILNRSLDPVYEDYVKLNDL</sequence>
<evidence type="ECO:0000313" key="1">
    <source>
        <dbReference type="EMBL" id="GEY99517.1"/>
    </source>
</evidence>
<dbReference type="Gene3D" id="2.40.70.10">
    <property type="entry name" value="Acid Proteases"/>
    <property type="match status" value="1"/>
</dbReference>
<name>A0A699I099_TANCI</name>